<sequence length="149" mass="16088">MKRSMIDFWVGIFVLIGIASMVFLSLKVANITSFGSTNNSSYTLYANFSNIGSLKSGAPVKISGFTVGRVTAIGLNSKTYQAQVVMSIDNNYHFSSDSSAQILTTGLLGEQYVGIQSGADDTMLKNNDTITLTSSAMVLEQLIEKFMTK</sequence>
<dbReference type="InterPro" id="IPR003399">
    <property type="entry name" value="Mce/MlaD"/>
</dbReference>
<evidence type="ECO:0000259" key="2">
    <source>
        <dbReference type="Pfam" id="PF02470"/>
    </source>
</evidence>
<keyword evidence="4" id="KW-1185">Reference proteome</keyword>
<dbReference type="PANTHER" id="PTHR33371">
    <property type="entry name" value="INTERMEMBRANE PHOSPHOLIPID TRANSPORT SYSTEM BINDING PROTEIN MLAD-RELATED"/>
    <property type="match status" value="1"/>
</dbReference>
<keyword evidence="1" id="KW-1133">Transmembrane helix</keyword>
<organism evidence="3 4">
    <name type="scientific">Aquella oligotrophica</name>
    <dbReference type="NCBI Taxonomy" id="2067065"/>
    <lineage>
        <taxon>Bacteria</taxon>
        <taxon>Pseudomonadati</taxon>
        <taxon>Pseudomonadota</taxon>
        <taxon>Betaproteobacteria</taxon>
        <taxon>Neisseriales</taxon>
        <taxon>Neisseriaceae</taxon>
        <taxon>Aquella</taxon>
    </lineage>
</organism>
<evidence type="ECO:0000256" key="1">
    <source>
        <dbReference type="SAM" id="Phobius"/>
    </source>
</evidence>
<keyword evidence="1" id="KW-0472">Membrane</keyword>
<dbReference type="KEGG" id="nba:CUN60_02955"/>
<dbReference type="InterPro" id="IPR030970">
    <property type="entry name" value="ABC_MlaD"/>
</dbReference>
<proteinExistence type="predicted"/>
<dbReference type="EMBL" id="CP024847">
    <property type="protein sequence ID" value="AUR51302.1"/>
    <property type="molecule type" value="Genomic_DNA"/>
</dbReference>
<reference evidence="4" key="1">
    <citation type="submission" date="2017-11" db="EMBL/GenBank/DDBJ databases">
        <authorList>
            <person name="Chan K.G."/>
            <person name="Lee L.S."/>
        </authorList>
    </citation>
    <scope>NUCLEOTIDE SEQUENCE [LARGE SCALE GENOMIC DNA]</scope>
    <source>
        <strain evidence="4">DSM 100970</strain>
    </source>
</reference>
<dbReference type="Pfam" id="PF02470">
    <property type="entry name" value="MlaD"/>
    <property type="match status" value="1"/>
</dbReference>
<dbReference type="NCBIfam" id="TIGR04430">
    <property type="entry name" value="OM_asym_MlaD"/>
    <property type="match status" value="1"/>
</dbReference>
<gene>
    <name evidence="3" type="primary">mlaD</name>
    <name evidence="3" type="ORF">CUN60_02955</name>
</gene>
<dbReference type="PANTHER" id="PTHR33371:SF4">
    <property type="entry name" value="INTERMEMBRANE PHOSPHOLIPID TRANSPORT SYSTEM BINDING PROTEIN MLAD"/>
    <property type="match status" value="1"/>
</dbReference>
<dbReference type="RefSeq" id="WP_102950602.1">
    <property type="nucleotide sequence ID" value="NZ_CP024847.1"/>
</dbReference>
<keyword evidence="1" id="KW-0812">Transmembrane</keyword>
<dbReference type="OrthoDB" id="9788420at2"/>
<protein>
    <submittedName>
        <fullName evidence="3">Outer membrane lipid asymmetry maintenance protein MlaD</fullName>
    </submittedName>
</protein>
<accession>A0A2I7N4C1</accession>
<dbReference type="InterPro" id="IPR052336">
    <property type="entry name" value="MlaD_Phospholipid_Transporter"/>
</dbReference>
<feature type="domain" description="Mce/MlaD" evidence="2">
    <location>
        <begin position="41"/>
        <end position="118"/>
    </location>
</feature>
<dbReference type="GO" id="GO:0005543">
    <property type="term" value="F:phospholipid binding"/>
    <property type="evidence" value="ECO:0007669"/>
    <property type="project" value="TreeGrafter"/>
</dbReference>
<dbReference type="Proteomes" id="UP000236655">
    <property type="component" value="Chromosome"/>
</dbReference>
<name>A0A2I7N4C1_9NEIS</name>
<dbReference type="GO" id="GO:0005548">
    <property type="term" value="F:phospholipid transporter activity"/>
    <property type="evidence" value="ECO:0007669"/>
    <property type="project" value="TreeGrafter"/>
</dbReference>
<feature type="transmembrane region" description="Helical" evidence="1">
    <location>
        <begin position="6"/>
        <end position="26"/>
    </location>
</feature>
<evidence type="ECO:0000313" key="3">
    <source>
        <dbReference type="EMBL" id="AUR51302.1"/>
    </source>
</evidence>
<evidence type="ECO:0000313" key="4">
    <source>
        <dbReference type="Proteomes" id="UP000236655"/>
    </source>
</evidence>
<dbReference type="AlphaFoldDB" id="A0A2I7N4C1"/>